<protein>
    <submittedName>
        <fullName evidence="1">Class I SAM-dependent methyltransferase</fullName>
    </submittedName>
</protein>
<keyword evidence="2" id="KW-1185">Reference proteome</keyword>
<dbReference type="RefSeq" id="WP_177133785.1">
    <property type="nucleotide sequence ID" value="NZ_VYGV01000006.1"/>
</dbReference>
<gene>
    <name evidence="1" type="ORF">F3K02_04540</name>
</gene>
<sequence length="210" mass="24101">MSNSSPPTGEGHAVYDQSYTRYQVQRSAFRRFIRKMYIRQAARLSRGPALDFGCGIGELLRALPEGSLGVEYNEATVQYCQQQGLDVRWYNGFADDWTLSSVNWKGRVRTLFLSHVLEHFDQPAEILRKLLLATEPDITRAVIGVPGRAGFKIDPTHRTYVDLDVIRKAMGDKSRWRLVHTSYFPFNLRWIGNVFAYNELHVVLERSSST</sequence>
<evidence type="ECO:0000313" key="2">
    <source>
        <dbReference type="Proteomes" id="UP000545507"/>
    </source>
</evidence>
<dbReference type="SUPFAM" id="SSF53335">
    <property type="entry name" value="S-adenosyl-L-methionine-dependent methyltransferases"/>
    <property type="match status" value="1"/>
</dbReference>
<accession>A0A7Y8GUV7</accession>
<dbReference type="GO" id="GO:0008168">
    <property type="term" value="F:methyltransferase activity"/>
    <property type="evidence" value="ECO:0007669"/>
    <property type="project" value="UniProtKB-KW"/>
</dbReference>
<evidence type="ECO:0000313" key="1">
    <source>
        <dbReference type="EMBL" id="NWF44522.1"/>
    </source>
</evidence>
<name>A0A7Y8GUV7_9BURK</name>
<comment type="caution">
    <text evidence="1">The sequence shown here is derived from an EMBL/GenBank/DDBJ whole genome shotgun (WGS) entry which is preliminary data.</text>
</comment>
<dbReference type="Pfam" id="PF13489">
    <property type="entry name" value="Methyltransf_23"/>
    <property type="match status" value="1"/>
</dbReference>
<dbReference type="Gene3D" id="3.40.50.150">
    <property type="entry name" value="Vaccinia Virus protein VP39"/>
    <property type="match status" value="1"/>
</dbReference>
<proteinExistence type="predicted"/>
<dbReference type="EMBL" id="VYGV01000006">
    <property type="protein sequence ID" value="NWF44522.1"/>
    <property type="molecule type" value="Genomic_DNA"/>
</dbReference>
<dbReference type="GO" id="GO:0032259">
    <property type="term" value="P:methylation"/>
    <property type="evidence" value="ECO:0007669"/>
    <property type="project" value="UniProtKB-KW"/>
</dbReference>
<reference evidence="1 2" key="1">
    <citation type="submission" date="2019-09" db="EMBL/GenBank/DDBJ databases">
        <title>Hydrogenophaga aromatica sp. nov., isolated from a para-xylene-degrading enrichment culture.</title>
        <authorList>
            <person name="Tancsics A."/>
            <person name="Banerjee S."/>
        </authorList>
    </citation>
    <scope>NUCLEOTIDE SEQUENCE [LARGE SCALE GENOMIC DNA]</scope>
    <source>
        <strain evidence="1 2">D2P1</strain>
    </source>
</reference>
<keyword evidence="1" id="KW-0489">Methyltransferase</keyword>
<dbReference type="AlphaFoldDB" id="A0A7Y8GUV7"/>
<dbReference type="InterPro" id="IPR029063">
    <property type="entry name" value="SAM-dependent_MTases_sf"/>
</dbReference>
<organism evidence="1 2">
    <name type="scientific">Hydrogenophaga aromaticivorans</name>
    <dbReference type="NCBI Taxonomy" id="2610898"/>
    <lineage>
        <taxon>Bacteria</taxon>
        <taxon>Pseudomonadati</taxon>
        <taxon>Pseudomonadota</taxon>
        <taxon>Betaproteobacteria</taxon>
        <taxon>Burkholderiales</taxon>
        <taxon>Comamonadaceae</taxon>
        <taxon>Hydrogenophaga</taxon>
    </lineage>
</organism>
<keyword evidence="1" id="KW-0808">Transferase</keyword>
<dbReference type="Proteomes" id="UP000545507">
    <property type="component" value="Unassembled WGS sequence"/>
</dbReference>